<reference evidence="6 7" key="1">
    <citation type="submission" date="2015-09" db="EMBL/GenBank/DDBJ databases">
        <authorList>
            <consortium name="Pathogen Informatics"/>
        </authorList>
    </citation>
    <scope>NUCLEOTIDE SEQUENCE [LARGE SCALE GENOMIC DNA]</scope>
    <source>
        <strain evidence="3 7">2789STDY5834835</strain>
        <strain evidence="2 6">2789STDY5834966</strain>
    </source>
</reference>
<name>A0A173T5U9_9FIRM</name>
<dbReference type="Pfam" id="PF00149">
    <property type="entry name" value="Metallophos"/>
    <property type="match status" value="1"/>
</dbReference>
<organism evidence="2 6">
    <name type="scientific">Anaerobutyricum hallii</name>
    <dbReference type="NCBI Taxonomy" id="39488"/>
    <lineage>
        <taxon>Bacteria</taxon>
        <taxon>Bacillati</taxon>
        <taxon>Bacillota</taxon>
        <taxon>Clostridia</taxon>
        <taxon>Lachnospirales</taxon>
        <taxon>Lachnospiraceae</taxon>
        <taxon>Anaerobutyricum</taxon>
    </lineage>
</organism>
<dbReference type="Proteomes" id="UP000095390">
    <property type="component" value="Unassembled WGS sequence"/>
</dbReference>
<dbReference type="Gene3D" id="3.60.21.10">
    <property type="match status" value="1"/>
</dbReference>
<evidence type="ECO:0000313" key="8">
    <source>
        <dbReference type="Proteomes" id="UP000283700"/>
    </source>
</evidence>
<dbReference type="InterPro" id="IPR004843">
    <property type="entry name" value="Calcineurin-like_PHP"/>
</dbReference>
<proteinExistence type="predicted"/>
<protein>
    <submittedName>
        <fullName evidence="2">Calcineurin-like phosphoesterase superfamily domain</fullName>
    </submittedName>
    <submittedName>
        <fullName evidence="4">Metallophosphoesterase</fullName>
    </submittedName>
</protein>
<dbReference type="EMBL" id="QSEP01000157">
    <property type="protein sequence ID" value="RGZ77526.1"/>
    <property type="molecule type" value="Genomic_DNA"/>
</dbReference>
<evidence type="ECO:0000313" key="5">
    <source>
        <dbReference type="EMBL" id="RHN05232.1"/>
    </source>
</evidence>
<evidence type="ECO:0000313" key="6">
    <source>
        <dbReference type="Proteomes" id="UP000095390"/>
    </source>
</evidence>
<evidence type="ECO:0000259" key="1">
    <source>
        <dbReference type="Pfam" id="PF00149"/>
    </source>
</evidence>
<dbReference type="EMBL" id="CYZL01000003">
    <property type="protein sequence ID" value="CUN72332.1"/>
    <property type="molecule type" value="Genomic_DNA"/>
</dbReference>
<dbReference type="InterPro" id="IPR029052">
    <property type="entry name" value="Metallo-depent_PP-like"/>
</dbReference>
<dbReference type="EMBL" id="CYYC01000015">
    <property type="protein sequence ID" value="CUM98164.1"/>
    <property type="molecule type" value="Genomic_DNA"/>
</dbReference>
<sequence>MNILVIADEEAPSLWDYFRPEKLKDVDLILSCGDLNPKYLSFLATFCKGPVLYVHGNHDDRYEKTPPEGCICIEDKIYEYKGIRIMGLGGSYRYSSGINQYTERKMRNRIFKMWFPLWRKKGFDILLTHAAAYGVDDANDWAHMGFECFVKLLDIYRPKYYIHGHIHLNYGGGHTRRQQYGETEIINGYQFHKFEYETGKEIKMF</sequence>
<dbReference type="OrthoDB" id="9783591at2"/>
<dbReference type="GeneID" id="75048947"/>
<gene>
    <name evidence="4" type="ORF">DW972_14365</name>
    <name evidence="5" type="ORF">DWZ29_16865</name>
    <name evidence="3" type="ORF">ERS852450_00521</name>
    <name evidence="2" type="ORF">ERS852578_01458</name>
</gene>
<evidence type="ECO:0000313" key="4">
    <source>
        <dbReference type="EMBL" id="RGZ77526.1"/>
    </source>
</evidence>
<evidence type="ECO:0000313" key="2">
    <source>
        <dbReference type="EMBL" id="CUM98164.1"/>
    </source>
</evidence>
<evidence type="ECO:0000313" key="9">
    <source>
        <dbReference type="Proteomes" id="UP000286561"/>
    </source>
</evidence>
<dbReference type="Proteomes" id="UP000283700">
    <property type="component" value="Unassembled WGS sequence"/>
</dbReference>
<dbReference type="Proteomes" id="UP000286561">
    <property type="component" value="Unassembled WGS sequence"/>
</dbReference>
<dbReference type="GO" id="GO:0016787">
    <property type="term" value="F:hydrolase activity"/>
    <property type="evidence" value="ECO:0007669"/>
    <property type="project" value="InterPro"/>
</dbReference>
<feature type="domain" description="Calcineurin-like phosphoesterase" evidence="1">
    <location>
        <begin position="13"/>
        <end position="167"/>
    </location>
</feature>
<reference evidence="8 9" key="2">
    <citation type="submission" date="2018-08" db="EMBL/GenBank/DDBJ databases">
        <title>A genome reference for cultivated species of the human gut microbiota.</title>
        <authorList>
            <person name="Zou Y."/>
            <person name="Xue W."/>
            <person name="Luo G."/>
        </authorList>
    </citation>
    <scope>NUCLEOTIDE SEQUENCE [LARGE SCALE GENOMIC DNA]</scope>
    <source>
        <strain evidence="5 8">AF31-17AC</strain>
        <strain evidence="4 9">AM48-23BH</strain>
    </source>
</reference>
<dbReference type="EMBL" id="QRQO01000094">
    <property type="protein sequence ID" value="RHN05232.1"/>
    <property type="molecule type" value="Genomic_DNA"/>
</dbReference>
<dbReference type="AlphaFoldDB" id="A0A173T5U9"/>
<dbReference type="InterPro" id="IPR051693">
    <property type="entry name" value="UPF0046_metallophosphoest"/>
</dbReference>
<dbReference type="PANTHER" id="PTHR12905">
    <property type="entry name" value="METALLOPHOSPHOESTERASE"/>
    <property type="match status" value="1"/>
</dbReference>
<accession>A0A173T5U9</accession>
<evidence type="ECO:0000313" key="7">
    <source>
        <dbReference type="Proteomes" id="UP000095679"/>
    </source>
</evidence>
<dbReference type="Proteomes" id="UP000095679">
    <property type="component" value="Unassembled WGS sequence"/>
</dbReference>
<dbReference type="PANTHER" id="PTHR12905:SF0">
    <property type="entry name" value="CALCINEURIN-LIKE PHOSPHOESTERASE DOMAIN-CONTAINING PROTEIN"/>
    <property type="match status" value="1"/>
</dbReference>
<evidence type="ECO:0000313" key="3">
    <source>
        <dbReference type="EMBL" id="CUN72332.1"/>
    </source>
</evidence>
<dbReference type="RefSeq" id="WP_005343530.1">
    <property type="nucleotide sequence ID" value="NZ_BLYK01000056.1"/>
</dbReference>
<dbReference type="SUPFAM" id="SSF56300">
    <property type="entry name" value="Metallo-dependent phosphatases"/>
    <property type="match status" value="1"/>
</dbReference>